<protein>
    <recommendedName>
        <fullName evidence="4">Carboxypeptidase family protein</fullName>
    </recommendedName>
</protein>
<proteinExistence type="predicted"/>
<dbReference type="AlphaFoldDB" id="A0A7I9VI41"/>
<name>A0A7I9VI41_9BACT</name>
<gene>
    <name evidence="2" type="ORF">AMYX_05290</name>
</gene>
<evidence type="ECO:0008006" key="4">
    <source>
        <dbReference type="Google" id="ProtNLM"/>
    </source>
</evidence>
<feature type="chain" id="PRO_5029751293" description="Carboxypeptidase family protein" evidence="1">
    <location>
        <begin position="21"/>
        <end position="452"/>
    </location>
</feature>
<sequence length="452" mass="45313">MKQRTSRTVLASVVVGLALAGCGSSGGNASTASTLSGVAAAEAPLGGARLTLKDSSTAQQQKTVTASGDGSFSFDVTGLTPPYRLQADWSDGGGEHQLHAITEDAGETHVDPLTDSALTAASTAQGDGGAEVEDHDGNERTAARAGAFLQQLRTALAPLFDLYGLGTDLLHADRTALQALLKDVRFQVEDGTLTVTNRATGAVIFTGPVANLAAGVFHQENLPAGPGTTPTPPPPPPPAACTYAYGAWGACQSNGTQTRAVVSSTPAGCTGTPVLSQACTYTPPGPGACSYTYSAWGACQSNGTQARTVLASTPSGCTGTPVLTQACTYVPPVTTCTSFTYSAWSACSASGTQTRTVVSSSPAGCTGGAPVLSQACTPPVTNPVTTANVVSSCTGCHGLTSNTTVFRSGGYTVSGRSAAQWLSTVNSMVGLGASLAPGTTAQNYADFLANAP</sequence>
<dbReference type="PROSITE" id="PS51257">
    <property type="entry name" value="PROKAR_LIPOPROTEIN"/>
    <property type="match status" value="1"/>
</dbReference>
<evidence type="ECO:0000256" key="1">
    <source>
        <dbReference type="SAM" id="SignalP"/>
    </source>
</evidence>
<dbReference type="Proteomes" id="UP000503640">
    <property type="component" value="Unassembled WGS sequence"/>
</dbReference>
<evidence type="ECO:0000313" key="3">
    <source>
        <dbReference type="Proteomes" id="UP000503640"/>
    </source>
</evidence>
<feature type="signal peptide" evidence="1">
    <location>
        <begin position="1"/>
        <end position="20"/>
    </location>
</feature>
<organism evidence="2 3">
    <name type="scientific">Anaeromyxobacter diazotrophicus</name>
    <dbReference type="NCBI Taxonomy" id="2590199"/>
    <lineage>
        <taxon>Bacteria</taxon>
        <taxon>Pseudomonadati</taxon>
        <taxon>Myxococcota</taxon>
        <taxon>Myxococcia</taxon>
        <taxon>Myxococcales</taxon>
        <taxon>Cystobacterineae</taxon>
        <taxon>Anaeromyxobacteraceae</taxon>
        <taxon>Anaeromyxobacter</taxon>
    </lineage>
</organism>
<evidence type="ECO:0000313" key="2">
    <source>
        <dbReference type="EMBL" id="GEJ55788.1"/>
    </source>
</evidence>
<keyword evidence="3" id="KW-1185">Reference proteome</keyword>
<dbReference type="RefSeq" id="WP_176062616.1">
    <property type="nucleotide sequence ID" value="NZ_BJTG01000001.1"/>
</dbReference>
<keyword evidence="1" id="KW-0732">Signal</keyword>
<accession>A0A7I9VI41</accession>
<reference evidence="3" key="1">
    <citation type="journal article" date="2020" name="Appl. Environ. Microbiol.">
        <title>Diazotrophic Anaeromyxobacter Isolates from Soils.</title>
        <authorList>
            <person name="Masuda Y."/>
            <person name="Yamanaka H."/>
            <person name="Xu Z.X."/>
            <person name="Shiratori Y."/>
            <person name="Aono T."/>
            <person name="Amachi S."/>
            <person name="Senoo K."/>
            <person name="Itoh H."/>
        </authorList>
    </citation>
    <scope>NUCLEOTIDE SEQUENCE [LARGE SCALE GENOMIC DNA]</scope>
    <source>
        <strain evidence="3">R267</strain>
    </source>
</reference>
<comment type="caution">
    <text evidence="2">The sequence shown here is derived from an EMBL/GenBank/DDBJ whole genome shotgun (WGS) entry which is preliminary data.</text>
</comment>
<dbReference type="EMBL" id="BJTG01000001">
    <property type="protein sequence ID" value="GEJ55788.1"/>
    <property type="molecule type" value="Genomic_DNA"/>
</dbReference>